<dbReference type="RefSeq" id="WP_056791329.1">
    <property type="nucleotide sequence ID" value="NZ_PVUH01000027.1"/>
</dbReference>
<dbReference type="EMBL" id="PVUH01000027">
    <property type="protein sequence ID" value="PRW84958.1"/>
    <property type="molecule type" value="Genomic_DNA"/>
</dbReference>
<sequence length="235" mass="26352">MSKTPINEAILSQVLHHMRNGQLRRCIEMGLEPEILAQLQQPSVLSLLLNTPVSWCSVTIDGDMVKKLLTGAQRSDEEVRMIERALRLGATTQMLQQFFGLSPQDVALQRLVIGVTARRGRWREFSEEMDAQLWYRWTHLMKEHQVELDDSLALLDVAMLVAEELNAPQGADSIEGTENLSLAIIWHRVQSWIRDGLYPPSHPSAGFTKGLKLVSSANHQLALPVVTLGQGDNDL</sequence>
<protein>
    <submittedName>
        <fullName evidence="1">DUF2857 domain-containing protein</fullName>
    </submittedName>
</protein>
<evidence type="ECO:0000313" key="2">
    <source>
        <dbReference type="Proteomes" id="UP000239731"/>
    </source>
</evidence>
<gene>
    <name evidence="1" type="ORF">C7A10_28145</name>
</gene>
<comment type="caution">
    <text evidence="1">The sequence shown here is derived from an EMBL/GenBank/DDBJ whole genome shotgun (WGS) entry which is preliminary data.</text>
</comment>
<dbReference type="Pfam" id="PF11198">
    <property type="entry name" value="DUF2857"/>
    <property type="match status" value="1"/>
</dbReference>
<dbReference type="AlphaFoldDB" id="A0A2T0HPC8"/>
<proteinExistence type="predicted"/>
<dbReference type="InterPro" id="IPR021364">
    <property type="entry name" value="DUF2857"/>
</dbReference>
<reference evidence="1 2" key="1">
    <citation type="submission" date="2018-03" db="EMBL/GenBank/DDBJ databases">
        <title>Blue discolouration in mozzarella cheese caused by Pseudomonas fluorescens.</title>
        <authorList>
            <person name="Chiesa F."/>
            <person name="Dalmasso A."/>
            <person name="Lomonaco S."/>
        </authorList>
    </citation>
    <scope>NUCLEOTIDE SEQUENCE [LARGE SCALE GENOMIC DNA]</scope>
    <source>
        <strain evidence="1 2">11293</strain>
    </source>
</reference>
<evidence type="ECO:0000313" key="1">
    <source>
        <dbReference type="EMBL" id="PRW84958.1"/>
    </source>
</evidence>
<dbReference type="Proteomes" id="UP000239731">
    <property type="component" value="Unassembled WGS sequence"/>
</dbReference>
<accession>A0A2T0HPC8</accession>
<name>A0A2T0HPC8_PSEFL</name>
<organism evidence="1 2">
    <name type="scientific">Pseudomonas fluorescens</name>
    <dbReference type="NCBI Taxonomy" id="294"/>
    <lineage>
        <taxon>Bacteria</taxon>
        <taxon>Pseudomonadati</taxon>
        <taxon>Pseudomonadota</taxon>
        <taxon>Gammaproteobacteria</taxon>
        <taxon>Pseudomonadales</taxon>
        <taxon>Pseudomonadaceae</taxon>
        <taxon>Pseudomonas</taxon>
    </lineage>
</organism>